<dbReference type="EMBL" id="UOEC01000003">
    <property type="protein sequence ID" value="VAV86400.1"/>
    <property type="molecule type" value="Genomic_DNA"/>
</dbReference>
<dbReference type="AlphaFoldDB" id="A0A3B0QYK0"/>
<organism evidence="1">
    <name type="scientific">hydrothermal vent metagenome</name>
    <dbReference type="NCBI Taxonomy" id="652676"/>
    <lineage>
        <taxon>unclassified sequences</taxon>
        <taxon>metagenomes</taxon>
        <taxon>ecological metagenomes</taxon>
    </lineage>
</organism>
<reference evidence="1" key="1">
    <citation type="submission" date="2018-06" db="EMBL/GenBank/DDBJ databases">
        <authorList>
            <person name="Zhirakovskaya E."/>
        </authorList>
    </citation>
    <scope>NUCLEOTIDE SEQUENCE</scope>
</reference>
<evidence type="ECO:0000313" key="1">
    <source>
        <dbReference type="EMBL" id="VAV86400.1"/>
    </source>
</evidence>
<proteinExistence type="predicted"/>
<name>A0A3B0QYK0_9ZZZZ</name>
<sequence length="401" mass="43075">MKHHLQLFVLVFFSLAATSLSAFAQEEPPAVAAYLDAMKRQAEGYSRPSYGSIEPDGQGGAVLNDVNWSMKQPDAEITVKFGRMVISGVSQRPSGAYSFKSVLTENIIMSMDLPDTGPITIKIPSAPATNVHILPESSGDGIDYSDLLGAMVYEASTIPVISILVAGQSFDIKNTTIKWSGDPDTGLGKWDFLLESAVVPVSAIPNPKFQKDMKEEFGIEQFDLGIEGSASIIGQNDKFDIAYAIRLTGKQIGNFEFAIAAQEIPGKLAAELKQLQAGKQPNMGQIMPLVIGVKLAKLKIRFVDNNFARKMMAFAAKEQGTTVETMTSNGAALIQVGLMQLNLPEFSKTVIEAYNAFVKNPKNISIEASPEAPVTLATLMGLLAAPAKAIETLGVKVEANK</sequence>
<accession>A0A3B0QYK0</accession>
<gene>
    <name evidence="1" type="ORF">MNBD_ALPHA08-2106</name>
</gene>
<protein>
    <submittedName>
        <fullName evidence="1">Uncharacterized protein</fullName>
    </submittedName>
</protein>